<dbReference type="AlphaFoldDB" id="A0A9Q1GN15"/>
<protein>
    <submittedName>
        <fullName evidence="2">Uncharacterized protein</fullName>
    </submittedName>
</protein>
<dbReference type="Proteomes" id="UP001153076">
    <property type="component" value="Unassembled WGS sequence"/>
</dbReference>
<evidence type="ECO:0000256" key="1">
    <source>
        <dbReference type="SAM" id="MobiDB-lite"/>
    </source>
</evidence>
<keyword evidence="3" id="KW-1185">Reference proteome</keyword>
<comment type="caution">
    <text evidence="2">The sequence shown here is derived from an EMBL/GenBank/DDBJ whole genome shotgun (WGS) entry which is preliminary data.</text>
</comment>
<reference evidence="2" key="1">
    <citation type="submission" date="2022-04" db="EMBL/GenBank/DDBJ databases">
        <title>Carnegiea gigantea Genome sequencing and assembly v2.</title>
        <authorList>
            <person name="Copetti D."/>
            <person name="Sanderson M.J."/>
            <person name="Burquez A."/>
            <person name="Wojciechowski M.F."/>
        </authorList>
    </citation>
    <scope>NUCLEOTIDE SEQUENCE</scope>
    <source>
        <strain evidence="2">SGP5-SGP5p</strain>
        <tissue evidence="2">Aerial part</tissue>
    </source>
</reference>
<proteinExistence type="predicted"/>
<name>A0A9Q1GN15_9CARY</name>
<feature type="compositionally biased region" description="Basic and acidic residues" evidence="1">
    <location>
        <begin position="46"/>
        <end position="72"/>
    </location>
</feature>
<gene>
    <name evidence="2" type="ORF">Cgig2_011943</name>
</gene>
<dbReference type="EMBL" id="JAKOGI010002347">
    <property type="protein sequence ID" value="KAJ8422191.1"/>
    <property type="molecule type" value="Genomic_DNA"/>
</dbReference>
<feature type="compositionally biased region" description="Basic and acidic residues" evidence="1">
    <location>
        <begin position="95"/>
        <end position="106"/>
    </location>
</feature>
<evidence type="ECO:0000313" key="2">
    <source>
        <dbReference type="EMBL" id="KAJ8422191.1"/>
    </source>
</evidence>
<accession>A0A9Q1GN15</accession>
<evidence type="ECO:0000313" key="3">
    <source>
        <dbReference type="Proteomes" id="UP001153076"/>
    </source>
</evidence>
<feature type="region of interest" description="Disordered" evidence="1">
    <location>
        <begin position="40"/>
        <end position="106"/>
    </location>
</feature>
<sequence length="226" mass="26168">MKTVEATSSVWPLPHCNFMPTTGCELSNRHAHMVSHRRNNGMRGAVFRDRDNQSRGESRGRVTALARDDSKSELWPPCRMQQTPDELLNSRSRTKPRDHEEKLPDEVREHPMLKRPPLITAAPKPHNARRYFEFHEWNGHTTSECWELRKALHEQGDKGQVDGFLKKGPLLPVDIRKTSLALPRRHNFGKPGRSSRPSREAELQYLPWCSEEKKASTLPLCTMIHW</sequence>
<organism evidence="2 3">
    <name type="scientific">Carnegiea gigantea</name>
    <dbReference type="NCBI Taxonomy" id="171969"/>
    <lineage>
        <taxon>Eukaryota</taxon>
        <taxon>Viridiplantae</taxon>
        <taxon>Streptophyta</taxon>
        <taxon>Embryophyta</taxon>
        <taxon>Tracheophyta</taxon>
        <taxon>Spermatophyta</taxon>
        <taxon>Magnoliopsida</taxon>
        <taxon>eudicotyledons</taxon>
        <taxon>Gunneridae</taxon>
        <taxon>Pentapetalae</taxon>
        <taxon>Caryophyllales</taxon>
        <taxon>Cactineae</taxon>
        <taxon>Cactaceae</taxon>
        <taxon>Cactoideae</taxon>
        <taxon>Echinocereeae</taxon>
        <taxon>Carnegiea</taxon>
    </lineage>
</organism>